<dbReference type="EMBL" id="BMZO01000007">
    <property type="protein sequence ID" value="GHC74642.1"/>
    <property type="molecule type" value="Genomic_DNA"/>
</dbReference>
<feature type="binding site" evidence="7">
    <location>
        <position position="141"/>
    </location>
    <ligand>
        <name>Zn(2+)</name>
        <dbReference type="ChEBI" id="CHEBI:29105"/>
        <note>catalytic</note>
    </ligand>
</feature>
<evidence type="ECO:0000313" key="9">
    <source>
        <dbReference type="Proteomes" id="UP000641137"/>
    </source>
</evidence>
<comment type="cofactor">
    <cofactor evidence="7">
        <name>Zn(2+)</name>
        <dbReference type="ChEBI" id="CHEBI:29105"/>
    </cofactor>
    <text evidence="7">Binds 1 zinc ion.</text>
</comment>
<dbReference type="EC" id="3.1.-.-" evidence="7"/>
<keyword evidence="5 7" id="KW-0378">Hydrolase</keyword>
<dbReference type="GO" id="GO:0005737">
    <property type="term" value="C:cytoplasm"/>
    <property type="evidence" value="ECO:0007669"/>
    <property type="project" value="UniProtKB-SubCell"/>
</dbReference>
<dbReference type="GO" id="GO:0006364">
    <property type="term" value="P:rRNA processing"/>
    <property type="evidence" value="ECO:0007669"/>
    <property type="project" value="UniProtKB-UniRule"/>
</dbReference>
<dbReference type="Pfam" id="PF02130">
    <property type="entry name" value="YbeY"/>
    <property type="match status" value="1"/>
</dbReference>
<keyword evidence="4 7" id="KW-0255">Endonuclease</keyword>
<dbReference type="AlphaFoldDB" id="A0A8J3GIY1"/>
<keyword evidence="2 7" id="KW-0540">Nuclease</keyword>
<evidence type="ECO:0000256" key="4">
    <source>
        <dbReference type="ARBA" id="ARBA00022759"/>
    </source>
</evidence>
<dbReference type="GO" id="GO:0004521">
    <property type="term" value="F:RNA endonuclease activity"/>
    <property type="evidence" value="ECO:0007669"/>
    <property type="project" value="UniProtKB-UniRule"/>
</dbReference>
<keyword evidence="6 7" id="KW-0862">Zinc</keyword>
<keyword evidence="7" id="KW-0698">rRNA processing</keyword>
<feature type="binding site" evidence="7">
    <location>
        <position position="147"/>
    </location>
    <ligand>
        <name>Zn(2+)</name>
        <dbReference type="ChEBI" id="CHEBI:29105"/>
        <note>catalytic</note>
    </ligand>
</feature>
<evidence type="ECO:0000313" key="8">
    <source>
        <dbReference type="EMBL" id="GHC74642.1"/>
    </source>
</evidence>
<dbReference type="HAMAP" id="MF_00009">
    <property type="entry name" value="Endoribonucl_YbeY"/>
    <property type="match status" value="1"/>
</dbReference>
<dbReference type="InterPro" id="IPR023091">
    <property type="entry name" value="MetalPrtase_cat_dom_sf_prd"/>
</dbReference>
<comment type="subcellular location">
    <subcellularLocation>
        <location evidence="7">Cytoplasm</location>
    </subcellularLocation>
</comment>
<dbReference type="InterPro" id="IPR020549">
    <property type="entry name" value="YbeY_CS"/>
</dbReference>
<keyword evidence="3 7" id="KW-0479">Metal-binding</keyword>
<dbReference type="Proteomes" id="UP000641137">
    <property type="component" value="Unassembled WGS sequence"/>
</dbReference>
<dbReference type="GO" id="GO:0008270">
    <property type="term" value="F:zinc ion binding"/>
    <property type="evidence" value="ECO:0007669"/>
    <property type="project" value="UniProtKB-UniRule"/>
</dbReference>
<name>A0A8J3GIY1_9HYPH</name>
<organism evidence="8 9">
    <name type="scientific">Limoniibacter endophyticus</name>
    <dbReference type="NCBI Taxonomy" id="1565040"/>
    <lineage>
        <taxon>Bacteria</taxon>
        <taxon>Pseudomonadati</taxon>
        <taxon>Pseudomonadota</taxon>
        <taxon>Alphaproteobacteria</taxon>
        <taxon>Hyphomicrobiales</taxon>
        <taxon>Bartonellaceae</taxon>
        <taxon>Limoniibacter</taxon>
    </lineage>
</organism>
<dbReference type="SUPFAM" id="SSF55486">
    <property type="entry name" value="Metalloproteases ('zincins'), catalytic domain"/>
    <property type="match status" value="1"/>
</dbReference>
<evidence type="ECO:0000256" key="6">
    <source>
        <dbReference type="ARBA" id="ARBA00022833"/>
    </source>
</evidence>
<dbReference type="PANTHER" id="PTHR46986">
    <property type="entry name" value="ENDORIBONUCLEASE YBEY, CHLOROPLASTIC"/>
    <property type="match status" value="1"/>
</dbReference>
<keyword evidence="9" id="KW-1185">Reference proteome</keyword>
<keyword evidence="7" id="KW-0963">Cytoplasm</keyword>
<protein>
    <recommendedName>
        <fullName evidence="7">Endoribonuclease YbeY</fullName>
        <ecNumber evidence="7">3.1.-.-</ecNumber>
    </recommendedName>
</protein>
<reference evidence="8" key="2">
    <citation type="submission" date="2020-09" db="EMBL/GenBank/DDBJ databases">
        <authorList>
            <person name="Sun Q."/>
            <person name="Kim S."/>
        </authorList>
    </citation>
    <scope>NUCLEOTIDE SEQUENCE</scope>
    <source>
        <strain evidence="8">KCTC 42097</strain>
    </source>
</reference>
<evidence type="ECO:0000256" key="2">
    <source>
        <dbReference type="ARBA" id="ARBA00022722"/>
    </source>
</evidence>
<comment type="caution">
    <text evidence="8">The sequence shown here is derived from an EMBL/GenBank/DDBJ whole genome shotgun (WGS) entry which is preliminary data.</text>
</comment>
<comment type="function">
    <text evidence="7">Single strand-specific metallo-endoribonuclease involved in late-stage 70S ribosome quality control and in maturation of the 3' terminus of the 16S rRNA.</text>
</comment>
<dbReference type="NCBIfam" id="TIGR00043">
    <property type="entry name" value="rRNA maturation RNase YbeY"/>
    <property type="match status" value="1"/>
</dbReference>
<keyword evidence="7" id="KW-0690">Ribosome biogenesis</keyword>
<evidence type="ECO:0000256" key="3">
    <source>
        <dbReference type="ARBA" id="ARBA00022723"/>
    </source>
</evidence>
<feature type="binding site" evidence="7">
    <location>
        <position position="137"/>
    </location>
    <ligand>
        <name>Zn(2+)</name>
        <dbReference type="ChEBI" id="CHEBI:29105"/>
        <note>catalytic</note>
    </ligand>
</feature>
<dbReference type="PANTHER" id="PTHR46986:SF1">
    <property type="entry name" value="ENDORIBONUCLEASE YBEY, CHLOROPLASTIC"/>
    <property type="match status" value="1"/>
</dbReference>
<reference evidence="8" key="1">
    <citation type="journal article" date="2014" name="Int. J. Syst. Evol. Microbiol.">
        <title>Complete genome sequence of Corynebacterium casei LMG S-19264T (=DSM 44701T), isolated from a smear-ripened cheese.</title>
        <authorList>
            <consortium name="US DOE Joint Genome Institute (JGI-PGF)"/>
            <person name="Walter F."/>
            <person name="Albersmeier A."/>
            <person name="Kalinowski J."/>
            <person name="Ruckert C."/>
        </authorList>
    </citation>
    <scope>NUCLEOTIDE SEQUENCE</scope>
    <source>
        <strain evidence="8">KCTC 42097</strain>
    </source>
</reference>
<dbReference type="InterPro" id="IPR002036">
    <property type="entry name" value="YbeY"/>
</dbReference>
<dbReference type="Gene3D" id="3.40.390.30">
    <property type="entry name" value="Metalloproteases ('zincins'), catalytic domain"/>
    <property type="match status" value="1"/>
</dbReference>
<evidence type="ECO:0000256" key="7">
    <source>
        <dbReference type="HAMAP-Rule" id="MF_00009"/>
    </source>
</evidence>
<proteinExistence type="inferred from homology"/>
<accession>A0A8J3GIY1</accession>
<sequence>MSDDDSEGEAIMSSSNGMIAVDILVEAGGWPQPSELARWLRDALDATIAEINLTSEAQPSELSLVFTDDTSIHALNRDWRNKDKPTNVLSFPAFDIAPGDTLPPLLGDIIIAYETVTREAALEEKPFEHHLTHLMVHGFLHLLGYDHETEQEAEEMEAIEVKILSRLSIPDPYVETGTFD</sequence>
<gene>
    <name evidence="7 8" type="primary">ybeY</name>
    <name evidence="8" type="ORF">GCM10010136_24000</name>
</gene>
<evidence type="ECO:0000256" key="1">
    <source>
        <dbReference type="ARBA" id="ARBA00010875"/>
    </source>
</evidence>
<dbReference type="GO" id="GO:0004222">
    <property type="term" value="F:metalloendopeptidase activity"/>
    <property type="evidence" value="ECO:0007669"/>
    <property type="project" value="InterPro"/>
</dbReference>
<evidence type="ECO:0000256" key="5">
    <source>
        <dbReference type="ARBA" id="ARBA00022801"/>
    </source>
</evidence>
<dbReference type="PROSITE" id="PS01306">
    <property type="entry name" value="UPF0054"/>
    <property type="match status" value="1"/>
</dbReference>
<comment type="similarity">
    <text evidence="1 7">Belongs to the endoribonuclease YbeY family.</text>
</comment>